<dbReference type="GO" id="GO:0051117">
    <property type="term" value="F:ATPase binding"/>
    <property type="evidence" value="ECO:0007669"/>
    <property type="project" value="TreeGrafter"/>
</dbReference>
<organism evidence="2">
    <name type="scientific">marine sediment metagenome</name>
    <dbReference type="NCBI Taxonomy" id="412755"/>
    <lineage>
        <taxon>unclassified sequences</taxon>
        <taxon>metagenomes</taxon>
        <taxon>ecological metagenomes</taxon>
    </lineage>
</organism>
<dbReference type="InterPro" id="IPR001907">
    <property type="entry name" value="ClpP"/>
</dbReference>
<dbReference type="GO" id="GO:0009368">
    <property type="term" value="C:endopeptidase Clp complex"/>
    <property type="evidence" value="ECO:0007669"/>
    <property type="project" value="TreeGrafter"/>
</dbReference>
<feature type="non-terminal residue" evidence="2">
    <location>
        <position position="1"/>
    </location>
</feature>
<dbReference type="PANTHER" id="PTHR10381:SF11">
    <property type="entry name" value="ATP-DEPENDENT CLP PROTEASE PROTEOLYTIC SUBUNIT, MITOCHONDRIAL"/>
    <property type="match status" value="1"/>
</dbReference>
<gene>
    <name evidence="2" type="ORF">LCGC14_2298320</name>
</gene>
<dbReference type="Gene3D" id="3.90.226.10">
    <property type="entry name" value="2-enoyl-CoA Hydratase, Chain A, domain 1"/>
    <property type="match status" value="1"/>
</dbReference>
<reference evidence="2" key="1">
    <citation type="journal article" date="2015" name="Nature">
        <title>Complex archaea that bridge the gap between prokaryotes and eukaryotes.</title>
        <authorList>
            <person name="Spang A."/>
            <person name="Saw J.H."/>
            <person name="Jorgensen S.L."/>
            <person name="Zaremba-Niedzwiedzka K."/>
            <person name="Martijn J."/>
            <person name="Lind A.E."/>
            <person name="van Eijk R."/>
            <person name="Schleper C."/>
            <person name="Guy L."/>
            <person name="Ettema T.J."/>
        </authorList>
    </citation>
    <scope>NUCLEOTIDE SEQUENCE</scope>
</reference>
<sequence length="174" mass="19300">GLDIVDRIIYIFDDIDEIMAEHVVKGLSFLSKTEGHITIMINSQGGSVSDMFAIYDAMQACENEITTIGIGEVCSAAGLLLAAGDRRLASPNAIFMAHTVMGGYNEDEELYTAQAQIKATAMVWKMWAKCMEKHTNHTEKYWLKELGNTVRELWLTTDQMLLPTHGIIDGVWGA</sequence>
<dbReference type="GO" id="GO:0004252">
    <property type="term" value="F:serine-type endopeptidase activity"/>
    <property type="evidence" value="ECO:0007669"/>
    <property type="project" value="InterPro"/>
</dbReference>
<evidence type="ECO:0000256" key="1">
    <source>
        <dbReference type="ARBA" id="ARBA00007039"/>
    </source>
</evidence>
<evidence type="ECO:0008006" key="3">
    <source>
        <dbReference type="Google" id="ProtNLM"/>
    </source>
</evidence>
<comment type="caution">
    <text evidence="2">The sequence shown here is derived from an EMBL/GenBank/DDBJ whole genome shotgun (WGS) entry which is preliminary data.</text>
</comment>
<proteinExistence type="inferred from homology"/>
<comment type="similarity">
    <text evidence="1">Belongs to the peptidase S14 family.</text>
</comment>
<protein>
    <recommendedName>
        <fullName evidence="3">ATP-dependent Clp protease proteolytic subunit</fullName>
    </recommendedName>
</protein>
<dbReference type="InterPro" id="IPR029045">
    <property type="entry name" value="ClpP/crotonase-like_dom_sf"/>
</dbReference>
<evidence type="ECO:0000313" key="2">
    <source>
        <dbReference type="EMBL" id="KKL51151.1"/>
    </source>
</evidence>
<accession>A0A0F9DBR4</accession>
<dbReference type="PRINTS" id="PR00127">
    <property type="entry name" value="CLPPROTEASEP"/>
</dbReference>
<dbReference type="GO" id="GO:0006515">
    <property type="term" value="P:protein quality control for misfolded or incompletely synthesized proteins"/>
    <property type="evidence" value="ECO:0007669"/>
    <property type="project" value="TreeGrafter"/>
</dbReference>
<dbReference type="GO" id="GO:0004176">
    <property type="term" value="F:ATP-dependent peptidase activity"/>
    <property type="evidence" value="ECO:0007669"/>
    <property type="project" value="InterPro"/>
</dbReference>
<dbReference type="AlphaFoldDB" id="A0A0F9DBR4"/>
<dbReference type="PANTHER" id="PTHR10381">
    <property type="entry name" value="ATP-DEPENDENT CLP PROTEASE PROTEOLYTIC SUBUNIT"/>
    <property type="match status" value="1"/>
</dbReference>
<name>A0A0F9DBR4_9ZZZZ</name>
<dbReference type="EMBL" id="LAZR01032344">
    <property type="protein sequence ID" value="KKL51151.1"/>
    <property type="molecule type" value="Genomic_DNA"/>
</dbReference>
<dbReference type="CDD" id="cd07017">
    <property type="entry name" value="S14_ClpP_2"/>
    <property type="match status" value="1"/>
</dbReference>
<dbReference type="InterPro" id="IPR023562">
    <property type="entry name" value="ClpP/TepA"/>
</dbReference>
<dbReference type="Pfam" id="PF00574">
    <property type="entry name" value="CLP_protease"/>
    <property type="match status" value="1"/>
</dbReference>
<dbReference type="SUPFAM" id="SSF52096">
    <property type="entry name" value="ClpP/crotonase"/>
    <property type="match status" value="1"/>
</dbReference>